<name>A0AA48WGT3_9BURK</name>
<feature type="region of interest" description="Disordered" evidence="1">
    <location>
        <begin position="1"/>
        <end position="24"/>
    </location>
</feature>
<protein>
    <submittedName>
        <fullName evidence="2">PAAR domain-containing protein</fullName>
    </submittedName>
</protein>
<evidence type="ECO:0000313" key="3">
    <source>
        <dbReference type="Proteomes" id="UP000662888"/>
    </source>
</evidence>
<organism evidence="2 3">
    <name type="scientific">Massilia antarctica</name>
    <dbReference type="NCBI Taxonomy" id="2765360"/>
    <lineage>
        <taxon>Bacteria</taxon>
        <taxon>Pseudomonadati</taxon>
        <taxon>Pseudomonadota</taxon>
        <taxon>Betaproteobacteria</taxon>
        <taxon>Burkholderiales</taxon>
        <taxon>Oxalobacteraceae</taxon>
        <taxon>Telluria group</taxon>
        <taxon>Massilia</taxon>
    </lineage>
</organism>
<proteinExistence type="predicted"/>
<accession>A0AA48WGT3</accession>
<sequence length="112" mass="11544">MGKPSARQTDDVAHPRGSGAILEGSGNVMIGNLPAARIGDKVQHNGARDTIVEGEKTVLINGKPAACMSDRVSCHGIVTGGCMTVLFGKDRDETCLIDAAQAGAMTVQPGNR</sequence>
<gene>
    <name evidence="2" type="ORF">IV454_06315</name>
</gene>
<dbReference type="Pfam" id="PF05488">
    <property type="entry name" value="PAAR_motif"/>
    <property type="match status" value="2"/>
</dbReference>
<dbReference type="EMBL" id="CP065053">
    <property type="protein sequence ID" value="QPI51144.1"/>
    <property type="molecule type" value="Genomic_DNA"/>
</dbReference>
<dbReference type="Gene3D" id="2.60.200.60">
    <property type="match status" value="2"/>
</dbReference>
<evidence type="ECO:0000256" key="1">
    <source>
        <dbReference type="SAM" id="MobiDB-lite"/>
    </source>
</evidence>
<reference evidence="2 3" key="1">
    <citation type="submission" date="2020-11" db="EMBL/GenBank/DDBJ databases">
        <authorList>
            <person name="Sun Q."/>
        </authorList>
    </citation>
    <scope>NUCLEOTIDE SEQUENCE [LARGE SCALE GENOMIC DNA]</scope>
    <source>
        <strain evidence="2 3">P8398</strain>
    </source>
</reference>
<evidence type="ECO:0000313" key="2">
    <source>
        <dbReference type="EMBL" id="QPI51144.1"/>
    </source>
</evidence>
<dbReference type="Proteomes" id="UP000662888">
    <property type="component" value="Chromosome"/>
</dbReference>
<keyword evidence="3" id="KW-1185">Reference proteome</keyword>
<dbReference type="InterPro" id="IPR008727">
    <property type="entry name" value="PAAR_motif"/>
</dbReference>